<feature type="transmembrane region" description="Helical" evidence="1">
    <location>
        <begin position="112"/>
        <end position="134"/>
    </location>
</feature>
<feature type="transmembrane region" description="Helical" evidence="1">
    <location>
        <begin position="179"/>
        <end position="201"/>
    </location>
</feature>
<keyword evidence="3" id="KW-1185">Reference proteome</keyword>
<evidence type="ECO:0000256" key="1">
    <source>
        <dbReference type="SAM" id="Phobius"/>
    </source>
</evidence>
<accession>A0A2T0RMC5</accession>
<feature type="transmembrane region" description="Helical" evidence="1">
    <location>
        <begin position="208"/>
        <end position="226"/>
    </location>
</feature>
<dbReference type="OrthoDB" id="3424744at2"/>
<comment type="caution">
    <text evidence="2">The sequence shown here is derived from an EMBL/GenBank/DDBJ whole genome shotgun (WGS) entry which is preliminary data.</text>
</comment>
<reference evidence="2 3" key="1">
    <citation type="submission" date="2018-03" db="EMBL/GenBank/DDBJ databases">
        <title>Genomic Encyclopedia of Archaeal and Bacterial Type Strains, Phase II (KMG-II): from individual species to whole genera.</title>
        <authorList>
            <person name="Goeker M."/>
        </authorList>
    </citation>
    <scope>NUCLEOTIDE SEQUENCE [LARGE SCALE GENOMIC DNA]</scope>
    <source>
        <strain evidence="2 3">DSM 45348</strain>
    </source>
</reference>
<name>A0A2T0RMC5_9ACTN</name>
<feature type="transmembrane region" description="Helical" evidence="1">
    <location>
        <begin position="84"/>
        <end position="106"/>
    </location>
</feature>
<evidence type="ECO:0000313" key="2">
    <source>
        <dbReference type="EMBL" id="PRY22344.1"/>
    </source>
</evidence>
<keyword evidence="1" id="KW-0472">Membrane</keyword>
<evidence type="ECO:0000313" key="3">
    <source>
        <dbReference type="Proteomes" id="UP000239209"/>
    </source>
</evidence>
<keyword evidence="1" id="KW-1133">Transmembrane helix</keyword>
<proteinExistence type="predicted"/>
<keyword evidence="1" id="KW-0812">Transmembrane</keyword>
<dbReference type="Proteomes" id="UP000239209">
    <property type="component" value="Unassembled WGS sequence"/>
</dbReference>
<dbReference type="AlphaFoldDB" id="A0A2T0RMC5"/>
<protein>
    <submittedName>
        <fullName evidence="2">Uncharacterized protein</fullName>
    </submittedName>
</protein>
<feature type="transmembrane region" description="Helical" evidence="1">
    <location>
        <begin position="238"/>
        <end position="257"/>
    </location>
</feature>
<dbReference type="RefSeq" id="WP_106129908.1">
    <property type="nucleotide sequence ID" value="NZ_PVZG01000017.1"/>
</dbReference>
<organism evidence="2 3">
    <name type="scientific">Pseudosporangium ferrugineum</name>
    <dbReference type="NCBI Taxonomy" id="439699"/>
    <lineage>
        <taxon>Bacteria</taxon>
        <taxon>Bacillati</taxon>
        <taxon>Actinomycetota</taxon>
        <taxon>Actinomycetes</taxon>
        <taxon>Micromonosporales</taxon>
        <taxon>Micromonosporaceae</taxon>
        <taxon>Pseudosporangium</taxon>
    </lineage>
</organism>
<dbReference type="EMBL" id="PVZG01000017">
    <property type="protein sequence ID" value="PRY22344.1"/>
    <property type="molecule type" value="Genomic_DNA"/>
</dbReference>
<gene>
    <name evidence="2" type="ORF">CLV70_11748</name>
</gene>
<sequence>MSPHPTPAVIARYADWAAELDEVTAWSVEVHLEDCAECRSRVADRTTDDSHALLARVAAGLDEGISAGPAPVRRRRWLMAGNRWMAWHLVPWLIMTVGALGCAVLLDTLQSFLPSVVALLAPLAPLPGVAIAWSKRHDPAWELIAGMPAAGLTMLLRRAAAVLVVVVPALALASTRTGISLALTLLPSLAFTAGTIALGAFIGVRRAALVLGTAWAAFVVTPAVITTDLPVFLHQGSLPGWALLTVALAGFAAARAGDFRRLSSHN</sequence>
<feature type="transmembrane region" description="Helical" evidence="1">
    <location>
        <begin position="155"/>
        <end position="173"/>
    </location>
</feature>